<name>A0A0V0XE98_TRIPS</name>
<sequence length="66" mass="7441">MCCTRKPKSNLCAVCHSSQRNPSQSVIKIRPTIHKPRRFLCFTTRNARHAYLANARSANGNAGSRR</sequence>
<dbReference type="EMBL" id="JYDU01000401">
    <property type="protein sequence ID" value="KRX86313.1"/>
    <property type="molecule type" value="Genomic_DNA"/>
</dbReference>
<evidence type="ECO:0000313" key="2">
    <source>
        <dbReference type="Proteomes" id="UP000054815"/>
    </source>
</evidence>
<evidence type="ECO:0000313" key="1">
    <source>
        <dbReference type="EMBL" id="KRX86313.1"/>
    </source>
</evidence>
<proteinExistence type="predicted"/>
<dbReference type="Proteomes" id="UP000054815">
    <property type="component" value="Unassembled WGS sequence"/>
</dbReference>
<accession>A0A0V0XE98</accession>
<reference evidence="1 2" key="1">
    <citation type="submission" date="2015-01" db="EMBL/GenBank/DDBJ databases">
        <title>Evolution of Trichinella species and genotypes.</title>
        <authorList>
            <person name="Korhonen P.K."/>
            <person name="Edoardo P."/>
            <person name="Giuseppe L.R."/>
            <person name="Gasser R.B."/>
        </authorList>
    </citation>
    <scope>NUCLEOTIDE SEQUENCE [LARGE SCALE GENOMIC DNA]</scope>
    <source>
        <strain evidence="1">ISS141</strain>
    </source>
</reference>
<protein>
    <submittedName>
        <fullName evidence="1">Uncharacterized protein</fullName>
    </submittedName>
</protein>
<organism evidence="1 2">
    <name type="scientific">Trichinella pseudospiralis</name>
    <name type="common">Parasitic roundworm</name>
    <dbReference type="NCBI Taxonomy" id="6337"/>
    <lineage>
        <taxon>Eukaryota</taxon>
        <taxon>Metazoa</taxon>
        <taxon>Ecdysozoa</taxon>
        <taxon>Nematoda</taxon>
        <taxon>Enoplea</taxon>
        <taxon>Dorylaimia</taxon>
        <taxon>Trichinellida</taxon>
        <taxon>Trichinellidae</taxon>
        <taxon>Trichinella</taxon>
    </lineage>
</organism>
<gene>
    <name evidence="1" type="ORF">T4E_9503</name>
</gene>
<dbReference type="AlphaFoldDB" id="A0A0V0XE98"/>
<comment type="caution">
    <text evidence="1">The sequence shown here is derived from an EMBL/GenBank/DDBJ whole genome shotgun (WGS) entry which is preliminary data.</text>
</comment>